<dbReference type="EMBL" id="JBHSMS010000011">
    <property type="protein sequence ID" value="MFC5510066.1"/>
    <property type="molecule type" value="Genomic_DNA"/>
</dbReference>
<feature type="domain" description="Glyoxalase-like" evidence="1">
    <location>
        <begin position="3"/>
        <end position="88"/>
    </location>
</feature>
<proteinExistence type="predicted"/>
<dbReference type="Pfam" id="PF13468">
    <property type="entry name" value="Glyoxalase_3"/>
    <property type="match status" value="1"/>
</dbReference>
<dbReference type="RefSeq" id="WP_379716915.1">
    <property type="nucleotide sequence ID" value="NZ_JBHSMS010000011.1"/>
</dbReference>
<sequence>MELDHLFIRARAGAPEAALLAAFGLAEGSPNTHPGQGTANRRFFFRNAFIELLWIADEAEATGSATRRTQLHARLDGAGNASPFGLCFRPSPGRDGVPFPAWPYTPGYLPPGMQVDIAAEAPLAEPMWFFLRSATAPETAPVARRQPLAHGAGLREISAVTVTVRDRHVLSPAAVAAICTGKVAIVEGPGDLLEIAFDGAPSGQVHDFRPALPLLFRY</sequence>
<dbReference type="Proteomes" id="UP001596031">
    <property type="component" value="Unassembled WGS sequence"/>
</dbReference>
<dbReference type="Gene3D" id="3.10.180.10">
    <property type="entry name" value="2,3-Dihydroxybiphenyl 1,2-Dioxygenase, domain 1"/>
    <property type="match status" value="1"/>
</dbReference>
<evidence type="ECO:0000313" key="2">
    <source>
        <dbReference type="EMBL" id="MFC5510066.1"/>
    </source>
</evidence>
<dbReference type="InterPro" id="IPR025870">
    <property type="entry name" value="Glyoxalase-like_dom"/>
</dbReference>
<organism evidence="2 3">
    <name type="scientific">Massilia jejuensis</name>
    <dbReference type="NCBI Taxonomy" id="648894"/>
    <lineage>
        <taxon>Bacteria</taxon>
        <taxon>Pseudomonadati</taxon>
        <taxon>Pseudomonadota</taxon>
        <taxon>Betaproteobacteria</taxon>
        <taxon>Burkholderiales</taxon>
        <taxon>Oxalobacteraceae</taxon>
        <taxon>Telluria group</taxon>
        <taxon>Massilia</taxon>
    </lineage>
</organism>
<gene>
    <name evidence="2" type="ORF">ACFPOU_02855</name>
</gene>
<dbReference type="InterPro" id="IPR029068">
    <property type="entry name" value="Glyas_Bleomycin-R_OHBP_Dase"/>
</dbReference>
<reference evidence="3" key="1">
    <citation type="journal article" date="2019" name="Int. J. Syst. Evol. Microbiol.">
        <title>The Global Catalogue of Microorganisms (GCM) 10K type strain sequencing project: providing services to taxonomists for standard genome sequencing and annotation.</title>
        <authorList>
            <consortium name="The Broad Institute Genomics Platform"/>
            <consortium name="The Broad Institute Genome Sequencing Center for Infectious Disease"/>
            <person name="Wu L."/>
            <person name="Ma J."/>
        </authorList>
    </citation>
    <scope>NUCLEOTIDE SEQUENCE [LARGE SCALE GENOMIC DNA]</scope>
    <source>
        <strain evidence="3">CCUG 38813</strain>
    </source>
</reference>
<evidence type="ECO:0000259" key="1">
    <source>
        <dbReference type="Pfam" id="PF13468"/>
    </source>
</evidence>
<evidence type="ECO:0000313" key="3">
    <source>
        <dbReference type="Proteomes" id="UP001596031"/>
    </source>
</evidence>
<protein>
    <submittedName>
        <fullName evidence="2">VOC family protein</fullName>
    </submittedName>
</protein>
<name>A0ABW0PBQ3_9BURK</name>
<keyword evidence="3" id="KW-1185">Reference proteome</keyword>
<accession>A0ABW0PBQ3</accession>
<comment type="caution">
    <text evidence="2">The sequence shown here is derived from an EMBL/GenBank/DDBJ whole genome shotgun (WGS) entry which is preliminary data.</text>
</comment>